<sequence>MSDVPASLVPTLDPAPLTTPATEWAVNTNDVLAYVDGSAVETPGPTIPGAFPDTILAAGIASDIETSALEGYLPTEVDMQLALTNAGQAAEYYFPAQVAGYFGVQVTPPDAAALLGSPQESPTNSNDPGRRTHTPVRLSSDHSTIVQTEQPASSPVIVSPPLSDEATHVTFSSISVEPTRPPLVPVSSSFRSHEFGPSDSAPSSIYASPDRDADYDRLASTTPPSNNYPIAFLAVAPIPPAPLENVAYLPIAGELDEMIIEERRSTSGNVHPDTGNEAQRASFSDPQYGVLGREDAPGSAQDEKSRSSPAAGSEAVFTKYGVHVPPGHAAVHAVSTVAEEEADRANIQPDDDEENEMGAGKSRRSRLVSKLKEKMHFDRVAGCGSDFDV</sequence>
<evidence type="ECO:0000313" key="3">
    <source>
        <dbReference type="Proteomes" id="UP001221757"/>
    </source>
</evidence>
<accession>A0AAD7BF66</accession>
<comment type="caution">
    <text evidence="2">The sequence shown here is derived from an EMBL/GenBank/DDBJ whole genome shotgun (WGS) entry which is preliminary data.</text>
</comment>
<evidence type="ECO:0000313" key="2">
    <source>
        <dbReference type="EMBL" id="KAJ7618991.1"/>
    </source>
</evidence>
<feature type="region of interest" description="Disordered" evidence="1">
    <location>
        <begin position="112"/>
        <end position="161"/>
    </location>
</feature>
<feature type="compositionally biased region" description="Polar residues" evidence="1">
    <location>
        <begin position="118"/>
        <end position="127"/>
    </location>
</feature>
<reference evidence="2" key="1">
    <citation type="submission" date="2023-03" db="EMBL/GenBank/DDBJ databases">
        <title>Massive genome expansion in bonnet fungi (Mycena s.s.) driven by repeated elements and novel gene families across ecological guilds.</title>
        <authorList>
            <consortium name="Lawrence Berkeley National Laboratory"/>
            <person name="Harder C.B."/>
            <person name="Miyauchi S."/>
            <person name="Viragh M."/>
            <person name="Kuo A."/>
            <person name="Thoen E."/>
            <person name="Andreopoulos B."/>
            <person name="Lu D."/>
            <person name="Skrede I."/>
            <person name="Drula E."/>
            <person name="Henrissat B."/>
            <person name="Morin E."/>
            <person name="Kohler A."/>
            <person name="Barry K."/>
            <person name="LaButti K."/>
            <person name="Morin E."/>
            <person name="Salamov A."/>
            <person name="Lipzen A."/>
            <person name="Mereny Z."/>
            <person name="Hegedus B."/>
            <person name="Baldrian P."/>
            <person name="Stursova M."/>
            <person name="Weitz H."/>
            <person name="Taylor A."/>
            <person name="Grigoriev I.V."/>
            <person name="Nagy L.G."/>
            <person name="Martin F."/>
            <person name="Kauserud H."/>
        </authorList>
    </citation>
    <scope>NUCLEOTIDE SEQUENCE</scope>
    <source>
        <strain evidence="2">CBHHK067</strain>
    </source>
</reference>
<feature type="region of interest" description="Disordered" evidence="1">
    <location>
        <begin position="266"/>
        <end position="312"/>
    </location>
</feature>
<keyword evidence="3" id="KW-1185">Reference proteome</keyword>
<proteinExistence type="predicted"/>
<dbReference type="EMBL" id="JARKIE010000739">
    <property type="protein sequence ID" value="KAJ7618991.1"/>
    <property type="molecule type" value="Genomic_DNA"/>
</dbReference>
<dbReference type="AlphaFoldDB" id="A0AAD7BF66"/>
<feature type="compositionally biased region" description="Polar residues" evidence="1">
    <location>
        <begin position="141"/>
        <end position="153"/>
    </location>
</feature>
<feature type="compositionally biased region" description="Polar residues" evidence="1">
    <location>
        <begin position="276"/>
        <end position="285"/>
    </location>
</feature>
<feature type="region of interest" description="Disordered" evidence="1">
    <location>
        <begin position="191"/>
        <end position="221"/>
    </location>
</feature>
<organism evidence="2 3">
    <name type="scientific">Mycena rosella</name>
    <name type="common">Pink bonnet</name>
    <name type="synonym">Agaricus rosellus</name>
    <dbReference type="NCBI Taxonomy" id="1033263"/>
    <lineage>
        <taxon>Eukaryota</taxon>
        <taxon>Fungi</taxon>
        <taxon>Dikarya</taxon>
        <taxon>Basidiomycota</taxon>
        <taxon>Agaricomycotina</taxon>
        <taxon>Agaricomycetes</taxon>
        <taxon>Agaricomycetidae</taxon>
        <taxon>Agaricales</taxon>
        <taxon>Marasmiineae</taxon>
        <taxon>Mycenaceae</taxon>
        <taxon>Mycena</taxon>
    </lineage>
</organism>
<feature type="region of interest" description="Disordered" evidence="1">
    <location>
        <begin position="338"/>
        <end position="367"/>
    </location>
</feature>
<name>A0AAD7BF66_MYCRO</name>
<gene>
    <name evidence="2" type="ORF">B0H17DRAFT_1152255</name>
</gene>
<protein>
    <submittedName>
        <fullName evidence="2">Uncharacterized protein</fullName>
    </submittedName>
</protein>
<dbReference type="Proteomes" id="UP001221757">
    <property type="component" value="Unassembled WGS sequence"/>
</dbReference>
<feature type="compositionally biased region" description="Basic and acidic residues" evidence="1">
    <location>
        <begin position="292"/>
        <end position="306"/>
    </location>
</feature>
<evidence type="ECO:0000256" key="1">
    <source>
        <dbReference type="SAM" id="MobiDB-lite"/>
    </source>
</evidence>